<dbReference type="OrthoDB" id="2625323at2"/>
<dbReference type="Proteomes" id="UP000256388">
    <property type="component" value="Unassembled WGS sequence"/>
</dbReference>
<evidence type="ECO:0000259" key="1">
    <source>
        <dbReference type="PROSITE" id="PS50075"/>
    </source>
</evidence>
<dbReference type="SUPFAM" id="SSF47336">
    <property type="entry name" value="ACP-like"/>
    <property type="match status" value="1"/>
</dbReference>
<evidence type="ECO:0000313" key="2">
    <source>
        <dbReference type="EMBL" id="REG10932.1"/>
    </source>
</evidence>
<dbReference type="PROSITE" id="PS50075">
    <property type="entry name" value="CARRIER"/>
    <property type="match status" value="1"/>
</dbReference>
<organism evidence="2 3">
    <name type="scientific">Pelolinea submarina</name>
    <dbReference type="NCBI Taxonomy" id="913107"/>
    <lineage>
        <taxon>Bacteria</taxon>
        <taxon>Bacillati</taxon>
        <taxon>Chloroflexota</taxon>
        <taxon>Anaerolineae</taxon>
        <taxon>Anaerolineales</taxon>
        <taxon>Anaerolineaceae</taxon>
        <taxon>Pelolinea</taxon>
    </lineage>
</organism>
<dbReference type="Pfam" id="PF00550">
    <property type="entry name" value="PP-binding"/>
    <property type="match status" value="1"/>
</dbReference>
<name>A0A347ZT62_9CHLR</name>
<evidence type="ECO:0000313" key="3">
    <source>
        <dbReference type="Proteomes" id="UP000256388"/>
    </source>
</evidence>
<keyword evidence="3" id="KW-1185">Reference proteome</keyword>
<accession>A0A347ZT62</accession>
<gene>
    <name evidence="2" type="ORF">DFR64_0801</name>
</gene>
<sequence>MKSKEELISELGQKISAEILKQPEVEIGADEALISSGLIDSFSLVDLALIVEHLYGVRIEDYELNAETFDTLDQLAGMVIERGA</sequence>
<dbReference type="RefSeq" id="WP_116224083.1">
    <property type="nucleotide sequence ID" value="NZ_AP018437.1"/>
</dbReference>
<proteinExistence type="predicted"/>
<comment type="caution">
    <text evidence="2">The sequence shown here is derived from an EMBL/GenBank/DDBJ whole genome shotgun (WGS) entry which is preliminary data.</text>
</comment>
<feature type="domain" description="Carrier" evidence="1">
    <location>
        <begin position="6"/>
        <end position="83"/>
    </location>
</feature>
<dbReference type="InterPro" id="IPR036736">
    <property type="entry name" value="ACP-like_sf"/>
</dbReference>
<reference evidence="2 3" key="1">
    <citation type="submission" date="2018-08" db="EMBL/GenBank/DDBJ databases">
        <title>Genomic Encyclopedia of Type Strains, Phase IV (KMG-IV): sequencing the most valuable type-strain genomes for metagenomic binning, comparative biology and taxonomic classification.</title>
        <authorList>
            <person name="Goeker M."/>
        </authorList>
    </citation>
    <scope>NUCLEOTIDE SEQUENCE [LARGE SCALE GENOMIC DNA]</scope>
    <source>
        <strain evidence="2 3">DSM 23923</strain>
    </source>
</reference>
<dbReference type="InterPro" id="IPR009081">
    <property type="entry name" value="PP-bd_ACP"/>
</dbReference>
<dbReference type="AlphaFoldDB" id="A0A347ZT62"/>
<protein>
    <submittedName>
        <fullName evidence="2">Phosphopantetheine binding protein</fullName>
    </submittedName>
</protein>
<dbReference type="Gene3D" id="1.10.1200.10">
    <property type="entry name" value="ACP-like"/>
    <property type="match status" value="1"/>
</dbReference>
<dbReference type="EMBL" id="QUMS01000001">
    <property type="protein sequence ID" value="REG10932.1"/>
    <property type="molecule type" value="Genomic_DNA"/>
</dbReference>